<comment type="caution">
    <text evidence="1">The sequence shown here is derived from an EMBL/GenBank/DDBJ whole genome shotgun (WGS) entry which is preliminary data.</text>
</comment>
<dbReference type="Gene3D" id="3.20.20.150">
    <property type="entry name" value="Divalent-metal-dependent TIM barrel enzymes"/>
    <property type="match status" value="1"/>
</dbReference>
<sequence>MRRFAISSWSLDGALNGGLPLLDVPAAMAAHGIGTLELCHFHLPSTDAEYLAAFRQTLAASGIELYR</sequence>
<keyword evidence="2" id="KW-1185">Reference proteome</keyword>
<organism evidence="1 2">
    <name type="scientific">Kouleothrix aurantiaca</name>
    <dbReference type="NCBI Taxonomy" id="186479"/>
    <lineage>
        <taxon>Bacteria</taxon>
        <taxon>Bacillati</taxon>
        <taxon>Chloroflexota</taxon>
        <taxon>Chloroflexia</taxon>
        <taxon>Chloroflexales</taxon>
        <taxon>Roseiflexineae</taxon>
        <taxon>Roseiflexaceae</taxon>
        <taxon>Kouleothrix</taxon>
    </lineage>
</organism>
<evidence type="ECO:0000313" key="1">
    <source>
        <dbReference type="EMBL" id="KPV48793.1"/>
    </source>
</evidence>
<accession>A0A0P9CT32</accession>
<gene>
    <name evidence="1" type="ORF">SE17_36150</name>
</gene>
<proteinExistence type="predicted"/>
<dbReference type="EMBL" id="LJCR01002391">
    <property type="protein sequence ID" value="KPV48793.1"/>
    <property type="molecule type" value="Genomic_DNA"/>
</dbReference>
<name>A0A0P9CT32_9CHLR</name>
<feature type="non-terminal residue" evidence="1">
    <location>
        <position position="67"/>
    </location>
</feature>
<protein>
    <recommendedName>
        <fullName evidence="3">Xylose isomerase</fullName>
    </recommendedName>
</protein>
<dbReference type="Proteomes" id="UP000050509">
    <property type="component" value="Unassembled WGS sequence"/>
</dbReference>
<evidence type="ECO:0008006" key="3">
    <source>
        <dbReference type="Google" id="ProtNLM"/>
    </source>
</evidence>
<reference evidence="1 2" key="1">
    <citation type="submission" date="2015-09" db="EMBL/GenBank/DDBJ databases">
        <title>Draft genome sequence of Kouleothrix aurantiaca JCM 19913.</title>
        <authorList>
            <person name="Hemp J."/>
        </authorList>
    </citation>
    <scope>NUCLEOTIDE SEQUENCE [LARGE SCALE GENOMIC DNA]</scope>
    <source>
        <strain evidence="1 2">COM-B</strain>
    </source>
</reference>
<dbReference type="SUPFAM" id="SSF51658">
    <property type="entry name" value="Xylose isomerase-like"/>
    <property type="match status" value="1"/>
</dbReference>
<evidence type="ECO:0000313" key="2">
    <source>
        <dbReference type="Proteomes" id="UP000050509"/>
    </source>
</evidence>
<dbReference type="AlphaFoldDB" id="A0A0P9CT32"/>
<dbReference type="InterPro" id="IPR036237">
    <property type="entry name" value="Xyl_isomerase-like_sf"/>
</dbReference>